<reference evidence="1" key="1">
    <citation type="journal article" date="2021" name="PeerJ">
        <title>Extensive microbial diversity within the chicken gut microbiome revealed by metagenomics and culture.</title>
        <authorList>
            <person name="Gilroy R."/>
            <person name="Ravi A."/>
            <person name="Getino M."/>
            <person name="Pursley I."/>
            <person name="Horton D.L."/>
            <person name="Alikhan N.F."/>
            <person name="Baker D."/>
            <person name="Gharbi K."/>
            <person name="Hall N."/>
            <person name="Watson M."/>
            <person name="Adriaenssens E.M."/>
            <person name="Foster-Nyarko E."/>
            <person name="Jarju S."/>
            <person name="Secka A."/>
            <person name="Antonio M."/>
            <person name="Oren A."/>
            <person name="Chaudhuri R.R."/>
            <person name="La Ragione R."/>
            <person name="Hildebrand F."/>
            <person name="Pallen M.J."/>
        </authorList>
    </citation>
    <scope>NUCLEOTIDE SEQUENCE</scope>
    <source>
        <strain evidence="1">ChiHjej12B11-24981</strain>
    </source>
</reference>
<protein>
    <submittedName>
        <fullName evidence="1">Uncharacterized protein</fullName>
    </submittedName>
</protein>
<reference evidence="1" key="2">
    <citation type="submission" date="2021-04" db="EMBL/GenBank/DDBJ databases">
        <authorList>
            <person name="Gilroy R."/>
        </authorList>
    </citation>
    <scope>NUCLEOTIDE SEQUENCE</scope>
    <source>
        <strain evidence="1">ChiHjej12B11-24981</strain>
    </source>
</reference>
<dbReference type="AlphaFoldDB" id="A0A9D2A883"/>
<name>A0A9D2A883_9BACE</name>
<dbReference type="EMBL" id="DXCK01000054">
    <property type="protein sequence ID" value="HIZ01335.1"/>
    <property type="molecule type" value="Genomic_DNA"/>
</dbReference>
<evidence type="ECO:0000313" key="2">
    <source>
        <dbReference type="Proteomes" id="UP000824023"/>
    </source>
</evidence>
<accession>A0A9D2A883</accession>
<dbReference type="Proteomes" id="UP000824023">
    <property type="component" value="Unassembled WGS sequence"/>
</dbReference>
<comment type="caution">
    <text evidence="1">The sequence shown here is derived from an EMBL/GenBank/DDBJ whole genome shotgun (WGS) entry which is preliminary data.</text>
</comment>
<sequence length="407" mass="47043">MSIYLTIKTRCSSAATFGKLLKVVARRHQVTLTHSRDKFSLSICRLGNMSFSYQTDEKSGEIALLGRCCTTPAGPGFHKEAVELADEITDLNGYDFRIEDETGYYRNNDFHRLRNNYFLPWLRDILSLCRKQKDGEYLSLAVGWDDEVYLPSDRKGLLITPLGFFNISSLLARLKHPGGLEGFADEFFVWPHEERDALFYRNSALNALWEDCCFMPSKRSAEDKETNAFILDNLEQAARLDSRLPFPKEAYLKLCECADYEPIDLSGLPELQTDYPIGYRKGELIYRLGNLEFRLPGQFIYFEKNGTHGYEDRADTNWHVVQLLAYSYEDGELSYVEQEGWTLLEEHYFEGGEYRLYDLGDGQKDGEYACQLQVLTDHQISLFTFFSNSLEETIRFSRSFAERISTL</sequence>
<evidence type="ECO:0000313" key="1">
    <source>
        <dbReference type="EMBL" id="HIZ01335.1"/>
    </source>
</evidence>
<gene>
    <name evidence="1" type="ORF">H9819_03660</name>
</gene>
<organism evidence="1 2">
    <name type="scientific">Candidatus Bacteroides merdipullorum</name>
    <dbReference type="NCBI Taxonomy" id="2838474"/>
    <lineage>
        <taxon>Bacteria</taxon>
        <taxon>Pseudomonadati</taxon>
        <taxon>Bacteroidota</taxon>
        <taxon>Bacteroidia</taxon>
        <taxon>Bacteroidales</taxon>
        <taxon>Bacteroidaceae</taxon>
        <taxon>Bacteroides</taxon>
    </lineage>
</organism>
<proteinExistence type="predicted"/>